<comment type="caution">
    <text evidence="1">The sequence shown here is derived from an EMBL/GenBank/DDBJ whole genome shotgun (WGS) entry which is preliminary data.</text>
</comment>
<reference evidence="1" key="1">
    <citation type="submission" date="2023-02" db="EMBL/GenBank/DDBJ databases">
        <title>Description of Herbaspirillum huttiense subsp. nephrolepsisexaltata and Herbaspirillum huttiense subsp. lycopersicon.</title>
        <authorList>
            <person name="Poudel M."/>
            <person name="Sharma A."/>
            <person name="Goss E."/>
            <person name="Tapia J.H."/>
            <person name="Harmon C.M."/>
            <person name="Jones J.B."/>
        </authorList>
    </citation>
    <scope>NUCLEOTIDE SEQUENCE</scope>
    <source>
        <strain evidence="1">NC40101</strain>
    </source>
</reference>
<name>A0AAE4GBG5_9BURK</name>
<gene>
    <name evidence="1" type="ORF">RJN63_21090</name>
</gene>
<evidence type="ECO:0000313" key="1">
    <source>
        <dbReference type="EMBL" id="MDT0339344.1"/>
    </source>
</evidence>
<dbReference type="InterPro" id="IPR010877">
    <property type="entry name" value="Phage_Mu_Gp46"/>
</dbReference>
<dbReference type="Pfam" id="PF07409">
    <property type="entry name" value="GP46"/>
    <property type="match status" value="1"/>
</dbReference>
<dbReference type="RefSeq" id="WP_310835940.1">
    <property type="nucleotide sequence ID" value="NZ_JAVLSM010000002.1"/>
</dbReference>
<dbReference type="EMBL" id="JAVRAA010000012">
    <property type="protein sequence ID" value="MDT0339344.1"/>
    <property type="molecule type" value="Genomic_DNA"/>
</dbReference>
<protein>
    <submittedName>
        <fullName evidence="1">Phage GP46 family protein</fullName>
    </submittedName>
</protein>
<dbReference type="AlphaFoldDB" id="A0AAE4GBG5"/>
<proteinExistence type="predicted"/>
<organism evidence="1">
    <name type="scientific">Herbaspirillum huttiense subsp. nephrolepidis</name>
    <dbReference type="NCBI Taxonomy" id="3075126"/>
    <lineage>
        <taxon>Bacteria</taxon>
        <taxon>Pseudomonadati</taxon>
        <taxon>Pseudomonadota</taxon>
        <taxon>Betaproteobacteria</taxon>
        <taxon>Burkholderiales</taxon>
        <taxon>Oxalobacteraceae</taxon>
        <taxon>Herbaspirillum</taxon>
    </lineage>
</organism>
<accession>A0AAE4GBG5</accession>
<sequence length="153" mass="16962">MSDIATVFVDFTTGADYALDGVLLQDDDGLVTAVVMSLFTDGEAKVDDVLPDETSTDRRGFWGDLFPTVEGDKIGSRLWLNGSAKQLTSVLRADERYAAEALQWLVDDGIAEDLEITATNPRMGVRLLEVRITRPDGSSLRLQFQRLWENTYG</sequence>